<keyword evidence="5 16" id="KW-0963">Cytoplasm</keyword>
<dbReference type="Proteomes" id="UP000264492">
    <property type="component" value="Unassembled WGS sequence"/>
</dbReference>
<keyword evidence="19" id="KW-1185">Reference proteome</keyword>
<keyword evidence="14 16" id="KW-0030">Aminoacyl-tRNA synthetase</keyword>
<dbReference type="Gene3D" id="3.40.50.620">
    <property type="entry name" value="HUPs"/>
    <property type="match status" value="1"/>
</dbReference>
<keyword evidence="11 16" id="KW-0067">ATP-binding</keyword>
<dbReference type="FunFam" id="1.10.730.10:FF:000005">
    <property type="entry name" value="Methionine--tRNA ligase"/>
    <property type="match status" value="1"/>
</dbReference>
<dbReference type="Pfam" id="PF19303">
    <property type="entry name" value="Anticodon_3"/>
    <property type="match status" value="1"/>
</dbReference>
<comment type="caution">
    <text evidence="18">The sequence shown here is derived from an EMBL/GenBank/DDBJ whole genome shotgun (WGS) entry which is preliminary data.</text>
</comment>
<evidence type="ECO:0000256" key="4">
    <source>
        <dbReference type="ARBA" id="ARBA00011738"/>
    </source>
</evidence>
<dbReference type="InterPro" id="IPR004495">
    <property type="entry name" value="Met-tRNA-synth_bsu_C"/>
</dbReference>
<dbReference type="CDD" id="cd07957">
    <property type="entry name" value="Anticodon_Ia_Met"/>
    <property type="match status" value="1"/>
</dbReference>
<keyword evidence="10 16" id="KW-0862">Zinc</keyword>
<dbReference type="InterPro" id="IPR015413">
    <property type="entry name" value="Methionyl/Leucyl_tRNA_Synth"/>
</dbReference>
<evidence type="ECO:0000256" key="13">
    <source>
        <dbReference type="ARBA" id="ARBA00022917"/>
    </source>
</evidence>
<dbReference type="InterPro" id="IPR009080">
    <property type="entry name" value="tRNAsynth_Ia_anticodon-bd"/>
</dbReference>
<dbReference type="GO" id="GO:0046872">
    <property type="term" value="F:metal ion binding"/>
    <property type="evidence" value="ECO:0007669"/>
    <property type="project" value="UniProtKB-KW"/>
</dbReference>
<dbReference type="CDD" id="cd02800">
    <property type="entry name" value="tRNA_bind_EcMetRS_like"/>
    <property type="match status" value="1"/>
</dbReference>
<dbReference type="GO" id="GO:0006431">
    <property type="term" value="P:methionyl-tRNA aminoacylation"/>
    <property type="evidence" value="ECO:0007669"/>
    <property type="project" value="UniProtKB-UniRule"/>
</dbReference>
<dbReference type="GO" id="GO:0005524">
    <property type="term" value="F:ATP binding"/>
    <property type="evidence" value="ECO:0007669"/>
    <property type="project" value="UniProtKB-UniRule"/>
</dbReference>
<evidence type="ECO:0000256" key="10">
    <source>
        <dbReference type="ARBA" id="ARBA00022833"/>
    </source>
</evidence>
<dbReference type="Pfam" id="PF01588">
    <property type="entry name" value="tRNA_bind"/>
    <property type="match status" value="1"/>
</dbReference>
<feature type="binding site" evidence="16">
    <location>
        <position position="333"/>
    </location>
    <ligand>
        <name>ATP</name>
        <dbReference type="ChEBI" id="CHEBI:30616"/>
    </ligand>
</feature>
<dbReference type="CDD" id="cd00814">
    <property type="entry name" value="MetRS_core"/>
    <property type="match status" value="1"/>
</dbReference>
<dbReference type="InterPro" id="IPR033911">
    <property type="entry name" value="MetRS_core"/>
</dbReference>
<dbReference type="InterPro" id="IPR029038">
    <property type="entry name" value="MetRS_Zn"/>
</dbReference>
<dbReference type="GO" id="GO:0005829">
    <property type="term" value="C:cytosol"/>
    <property type="evidence" value="ECO:0007669"/>
    <property type="project" value="TreeGrafter"/>
</dbReference>
<accession>A0A371K4J2</accession>
<keyword evidence="13 16" id="KW-0648">Protein biosynthesis</keyword>
<dbReference type="SUPFAM" id="SSF47323">
    <property type="entry name" value="Anticodon-binding domain of a subclass of class I aminoacyl-tRNA synthetases"/>
    <property type="match status" value="1"/>
</dbReference>
<dbReference type="NCBIfam" id="TIGR00399">
    <property type="entry name" value="metG_C_term"/>
    <property type="match status" value="1"/>
</dbReference>
<dbReference type="HAMAP" id="MF_00098">
    <property type="entry name" value="Met_tRNA_synth_type1"/>
    <property type="match status" value="1"/>
</dbReference>
<keyword evidence="6 16" id="KW-0820">tRNA-binding</keyword>
<dbReference type="FunFam" id="2.20.28.20:FF:000001">
    <property type="entry name" value="Methionine--tRNA ligase"/>
    <property type="match status" value="1"/>
</dbReference>
<evidence type="ECO:0000256" key="6">
    <source>
        <dbReference type="ARBA" id="ARBA00022555"/>
    </source>
</evidence>
<dbReference type="FunFam" id="2.40.50.140:FF:000042">
    <property type="entry name" value="Methionine--tRNA ligase"/>
    <property type="match status" value="1"/>
</dbReference>
<dbReference type="EMBL" id="QTSU01000001">
    <property type="protein sequence ID" value="RDZ28853.1"/>
    <property type="molecule type" value="Genomic_DNA"/>
</dbReference>
<evidence type="ECO:0000256" key="7">
    <source>
        <dbReference type="ARBA" id="ARBA00022598"/>
    </source>
</evidence>
<evidence type="ECO:0000256" key="14">
    <source>
        <dbReference type="ARBA" id="ARBA00023146"/>
    </source>
</evidence>
<dbReference type="Gene3D" id="2.20.28.20">
    <property type="entry name" value="Methionyl-tRNA synthetase, Zn-domain"/>
    <property type="match status" value="1"/>
</dbReference>
<gene>
    <name evidence="16" type="primary">metG</name>
    <name evidence="18" type="ORF">DX914_07020</name>
</gene>
<dbReference type="InterPro" id="IPR023458">
    <property type="entry name" value="Met-tRNA_ligase_1"/>
</dbReference>
<comment type="subcellular location">
    <subcellularLocation>
        <location evidence="2 16">Cytoplasm</location>
    </subcellularLocation>
</comment>
<dbReference type="RefSeq" id="WP_115858290.1">
    <property type="nucleotide sequence ID" value="NZ_QTSU01000001.1"/>
</dbReference>
<evidence type="ECO:0000256" key="16">
    <source>
        <dbReference type="HAMAP-Rule" id="MF_00098"/>
    </source>
</evidence>
<comment type="subunit">
    <text evidence="4 16">Homodimer.</text>
</comment>
<name>A0A371K4J2_9GAMM</name>
<evidence type="ECO:0000256" key="3">
    <source>
        <dbReference type="ARBA" id="ARBA00008258"/>
    </source>
</evidence>
<sequence>MSRELVVSCALPYANGHLHLGHLVGYTQADIWCRAQRMSGHRAWYVCADDTHGTPIMLAAEKAGVTPEAFIAGIQASHERDFADFGVAFDHYDSTNSARNRTLTEAIYTKLDNNGHIARRSVAQLYDPVKGMFLPDRYVKGICPNCGTPDQYGDNCENCGATYAPTELKEPRSVVSGATPELRESEHFFFEVGGFEAFLREWLAGDVAIPGVKAKLQEWLDAEGGLRAWDISRDAPYFGFQIPGHPGKYLYVWLDAPIGYLSSFQALCEREGLDFWSYLTRDSQAELHHFIGKDIVTFHGLFWPAVLQGAGFRAPTRLHVNGYLMVNGEKMSKSRGTFIQARTYLDVGLDPEALRYYYATKTGGGVDDVDLNLADFVARVNSDLVGKFVNLASRCAGFIEKRFDGALADALPDAAMYARFVEQLAPIAQAYERNEAATALRLTMALADEANKYIDEHKPWVLAKQDGAEATLQAVCTQGLNLFRVLAAALKPVLPRVAGQAEAFLAAPVALWSDLDAPLLAQRIQAYAPLFTRIDPKHIDTMIEASKESLKPADTAAAAPVAAAPAAAPAPAAAAPATATIGIDDFAKLDLRVGKVLACEFVDGSDKLLRFQLDAGELGQRQIFSGIRGSYGEPETLVGRSVVFIANLAPRKMRFGVSEGMILSAGFDGAGLFLLDADNGAQPGMPVK</sequence>
<dbReference type="InterPro" id="IPR041872">
    <property type="entry name" value="Anticodon_Met"/>
</dbReference>
<dbReference type="PRINTS" id="PR01041">
    <property type="entry name" value="TRNASYNTHMET"/>
</dbReference>
<feature type="domain" description="TRNA-binding" evidence="17">
    <location>
        <begin position="585"/>
        <end position="688"/>
    </location>
</feature>
<evidence type="ECO:0000256" key="11">
    <source>
        <dbReference type="ARBA" id="ARBA00022840"/>
    </source>
</evidence>
<keyword evidence="7 16" id="KW-0436">Ligase</keyword>
<evidence type="ECO:0000256" key="8">
    <source>
        <dbReference type="ARBA" id="ARBA00022723"/>
    </source>
</evidence>
<dbReference type="InterPro" id="IPR001412">
    <property type="entry name" value="aa-tRNA-synth_I_CS"/>
</dbReference>
<dbReference type="Pfam" id="PF09334">
    <property type="entry name" value="tRNA-synt_1g"/>
    <property type="match status" value="1"/>
</dbReference>
<dbReference type="SUPFAM" id="SSF52374">
    <property type="entry name" value="Nucleotidylyl transferase"/>
    <property type="match status" value="1"/>
</dbReference>
<dbReference type="EC" id="6.1.1.10" evidence="16"/>
<dbReference type="PROSITE" id="PS00178">
    <property type="entry name" value="AA_TRNA_LIGASE_I"/>
    <property type="match status" value="1"/>
</dbReference>
<comment type="similarity">
    <text evidence="3 16">Belongs to the class-I aminoacyl-tRNA synthetase family. MetG type 1 subfamily.</text>
</comment>
<dbReference type="PROSITE" id="PS50886">
    <property type="entry name" value="TRBD"/>
    <property type="match status" value="1"/>
</dbReference>
<evidence type="ECO:0000313" key="19">
    <source>
        <dbReference type="Proteomes" id="UP000264492"/>
    </source>
</evidence>
<dbReference type="SUPFAM" id="SSF57770">
    <property type="entry name" value="Methionyl-tRNA synthetase (MetRS), Zn-domain"/>
    <property type="match status" value="1"/>
</dbReference>
<evidence type="ECO:0000256" key="5">
    <source>
        <dbReference type="ARBA" id="ARBA00022490"/>
    </source>
</evidence>
<comment type="catalytic activity">
    <reaction evidence="15 16">
        <text>tRNA(Met) + L-methionine + ATP = L-methionyl-tRNA(Met) + AMP + diphosphate</text>
        <dbReference type="Rhea" id="RHEA:13481"/>
        <dbReference type="Rhea" id="RHEA-COMP:9667"/>
        <dbReference type="Rhea" id="RHEA-COMP:9698"/>
        <dbReference type="ChEBI" id="CHEBI:30616"/>
        <dbReference type="ChEBI" id="CHEBI:33019"/>
        <dbReference type="ChEBI" id="CHEBI:57844"/>
        <dbReference type="ChEBI" id="CHEBI:78442"/>
        <dbReference type="ChEBI" id="CHEBI:78530"/>
        <dbReference type="ChEBI" id="CHEBI:456215"/>
        <dbReference type="EC" id="6.1.1.10"/>
    </reaction>
</comment>
<dbReference type="GO" id="GO:0004825">
    <property type="term" value="F:methionine-tRNA ligase activity"/>
    <property type="evidence" value="ECO:0007669"/>
    <property type="project" value="UniProtKB-UniRule"/>
</dbReference>
<feature type="binding site" evidence="16">
    <location>
        <position position="159"/>
    </location>
    <ligand>
        <name>Zn(2+)</name>
        <dbReference type="ChEBI" id="CHEBI:29105"/>
    </ligand>
</feature>
<feature type="short sequence motif" description="'KMSKS' region" evidence="16">
    <location>
        <begin position="330"/>
        <end position="334"/>
    </location>
</feature>
<dbReference type="Gene3D" id="2.40.50.140">
    <property type="entry name" value="Nucleic acid-binding proteins"/>
    <property type="match status" value="1"/>
</dbReference>
<evidence type="ECO:0000256" key="2">
    <source>
        <dbReference type="ARBA" id="ARBA00004496"/>
    </source>
</evidence>
<dbReference type="PANTHER" id="PTHR45765">
    <property type="entry name" value="METHIONINE--TRNA LIGASE"/>
    <property type="match status" value="1"/>
</dbReference>
<dbReference type="AlphaFoldDB" id="A0A371K4J2"/>
<dbReference type="OrthoDB" id="9810191at2"/>
<evidence type="ECO:0000256" key="9">
    <source>
        <dbReference type="ARBA" id="ARBA00022741"/>
    </source>
</evidence>
<feature type="binding site" evidence="16">
    <location>
        <position position="156"/>
    </location>
    <ligand>
        <name>Zn(2+)</name>
        <dbReference type="ChEBI" id="CHEBI:29105"/>
    </ligand>
</feature>
<protein>
    <recommendedName>
        <fullName evidence="16">Methionine--tRNA ligase</fullName>
        <ecNumber evidence="16">6.1.1.10</ecNumber>
    </recommendedName>
    <alternativeName>
        <fullName evidence="16">Methionyl-tRNA synthetase</fullName>
        <shortName evidence="16">MetRS</shortName>
    </alternativeName>
</protein>
<dbReference type="Gene3D" id="1.10.730.10">
    <property type="entry name" value="Isoleucyl-tRNA Synthetase, Domain 1"/>
    <property type="match status" value="1"/>
</dbReference>
<dbReference type="InterPro" id="IPR014758">
    <property type="entry name" value="Met-tRNA_synth"/>
</dbReference>
<evidence type="ECO:0000256" key="12">
    <source>
        <dbReference type="ARBA" id="ARBA00022884"/>
    </source>
</evidence>
<keyword evidence="9 16" id="KW-0547">Nucleotide-binding</keyword>
<feature type="short sequence motif" description="'HIGH' region" evidence="16">
    <location>
        <begin position="12"/>
        <end position="22"/>
    </location>
</feature>
<proteinExistence type="inferred from homology"/>
<dbReference type="InterPro" id="IPR012340">
    <property type="entry name" value="NA-bd_OB-fold"/>
</dbReference>
<dbReference type="NCBIfam" id="NF001100">
    <property type="entry name" value="PRK00133.1"/>
    <property type="match status" value="1"/>
</dbReference>
<evidence type="ECO:0000256" key="1">
    <source>
        <dbReference type="ARBA" id="ARBA00003314"/>
    </source>
</evidence>
<dbReference type="GO" id="GO:0000049">
    <property type="term" value="F:tRNA binding"/>
    <property type="evidence" value="ECO:0007669"/>
    <property type="project" value="UniProtKB-UniRule"/>
</dbReference>
<feature type="binding site" evidence="16">
    <location>
        <position position="146"/>
    </location>
    <ligand>
        <name>Zn(2+)</name>
        <dbReference type="ChEBI" id="CHEBI:29105"/>
    </ligand>
</feature>
<evidence type="ECO:0000256" key="15">
    <source>
        <dbReference type="ARBA" id="ARBA00047364"/>
    </source>
</evidence>
<dbReference type="InterPro" id="IPR014729">
    <property type="entry name" value="Rossmann-like_a/b/a_fold"/>
</dbReference>
<comment type="function">
    <text evidence="1 16">Is required not only for elongation of protein synthesis but also for the initiation of all mRNA translation through initiator tRNA(fMet) aminoacylation.</text>
</comment>
<keyword evidence="8 16" id="KW-0479">Metal-binding</keyword>
<dbReference type="InterPro" id="IPR002547">
    <property type="entry name" value="tRNA-bd_dom"/>
</dbReference>
<feature type="binding site" evidence="16">
    <location>
        <position position="143"/>
    </location>
    <ligand>
        <name>Zn(2+)</name>
        <dbReference type="ChEBI" id="CHEBI:29105"/>
    </ligand>
</feature>
<keyword evidence="12 16" id="KW-0694">RNA-binding</keyword>
<comment type="cofactor">
    <cofactor evidence="16">
        <name>Zn(2+)</name>
        <dbReference type="ChEBI" id="CHEBI:29105"/>
    </cofactor>
    <text evidence="16">Binds 1 zinc ion per subunit.</text>
</comment>
<dbReference type="PANTHER" id="PTHR45765:SF1">
    <property type="entry name" value="METHIONINE--TRNA LIGASE, CYTOPLASMIC"/>
    <property type="match status" value="1"/>
</dbReference>
<dbReference type="SUPFAM" id="SSF50249">
    <property type="entry name" value="Nucleic acid-binding proteins"/>
    <property type="match status" value="1"/>
</dbReference>
<dbReference type="NCBIfam" id="TIGR00398">
    <property type="entry name" value="metG"/>
    <property type="match status" value="1"/>
</dbReference>
<evidence type="ECO:0000313" key="18">
    <source>
        <dbReference type="EMBL" id="RDZ28853.1"/>
    </source>
</evidence>
<organism evidence="18 19">
    <name type="scientific">Lysobacter silvisoli</name>
    <dbReference type="NCBI Taxonomy" id="2293254"/>
    <lineage>
        <taxon>Bacteria</taxon>
        <taxon>Pseudomonadati</taxon>
        <taxon>Pseudomonadota</taxon>
        <taxon>Gammaproteobacteria</taxon>
        <taxon>Lysobacterales</taxon>
        <taxon>Lysobacteraceae</taxon>
        <taxon>Lysobacter</taxon>
    </lineage>
</organism>
<evidence type="ECO:0000259" key="17">
    <source>
        <dbReference type="PROSITE" id="PS50886"/>
    </source>
</evidence>
<reference evidence="18 19" key="1">
    <citation type="submission" date="2018-08" db="EMBL/GenBank/DDBJ databases">
        <title>Lysobacter sp. zong2l5, whole genome shotgun sequence.</title>
        <authorList>
            <person name="Zhang X."/>
            <person name="Feng G."/>
            <person name="Zhu H."/>
        </authorList>
    </citation>
    <scope>NUCLEOTIDE SEQUENCE [LARGE SCALE GENOMIC DNA]</scope>
    <source>
        <strain evidence="19">zong2l5</strain>
    </source>
</reference>